<dbReference type="SUPFAM" id="SSF53474">
    <property type="entry name" value="alpha/beta-Hydrolases"/>
    <property type="match status" value="1"/>
</dbReference>
<name>A0AAD6VL72_9AGAR</name>
<dbReference type="InterPro" id="IPR000073">
    <property type="entry name" value="AB_hydrolase_1"/>
</dbReference>
<keyword evidence="3" id="KW-0378">Hydrolase</keyword>
<dbReference type="EMBL" id="JARJCW010000015">
    <property type="protein sequence ID" value="KAJ7216362.1"/>
    <property type="molecule type" value="Genomic_DNA"/>
</dbReference>
<dbReference type="Gene3D" id="3.40.50.1820">
    <property type="entry name" value="alpha/beta hydrolase"/>
    <property type="match status" value="1"/>
</dbReference>
<organism evidence="3 4">
    <name type="scientific">Mycena pura</name>
    <dbReference type="NCBI Taxonomy" id="153505"/>
    <lineage>
        <taxon>Eukaryota</taxon>
        <taxon>Fungi</taxon>
        <taxon>Dikarya</taxon>
        <taxon>Basidiomycota</taxon>
        <taxon>Agaricomycotina</taxon>
        <taxon>Agaricomycetes</taxon>
        <taxon>Agaricomycetidae</taxon>
        <taxon>Agaricales</taxon>
        <taxon>Marasmiineae</taxon>
        <taxon>Mycenaceae</taxon>
        <taxon>Mycena</taxon>
    </lineage>
</organism>
<evidence type="ECO:0000256" key="1">
    <source>
        <dbReference type="SAM" id="MobiDB-lite"/>
    </source>
</evidence>
<evidence type="ECO:0000313" key="3">
    <source>
        <dbReference type="EMBL" id="KAJ7216362.1"/>
    </source>
</evidence>
<dbReference type="InterPro" id="IPR029058">
    <property type="entry name" value="AB_hydrolase_fold"/>
</dbReference>
<keyword evidence="4" id="KW-1185">Reference proteome</keyword>
<gene>
    <name evidence="3" type="ORF">GGX14DRAFT_541838</name>
</gene>
<dbReference type="GO" id="GO:0016787">
    <property type="term" value="F:hydrolase activity"/>
    <property type="evidence" value="ECO:0007669"/>
    <property type="project" value="UniProtKB-KW"/>
</dbReference>
<dbReference type="Proteomes" id="UP001219525">
    <property type="component" value="Unassembled WGS sequence"/>
</dbReference>
<dbReference type="Pfam" id="PF12697">
    <property type="entry name" value="Abhydrolase_6"/>
    <property type="match status" value="1"/>
</dbReference>
<dbReference type="AlphaFoldDB" id="A0AAD6VL72"/>
<feature type="domain" description="AB hydrolase-1" evidence="2">
    <location>
        <begin position="42"/>
        <end position="324"/>
    </location>
</feature>
<comment type="caution">
    <text evidence="3">The sequence shown here is derived from an EMBL/GenBank/DDBJ whole genome shotgun (WGS) entry which is preliminary data.</text>
</comment>
<evidence type="ECO:0000313" key="4">
    <source>
        <dbReference type="Proteomes" id="UP001219525"/>
    </source>
</evidence>
<reference evidence="3" key="1">
    <citation type="submission" date="2023-03" db="EMBL/GenBank/DDBJ databases">
        <title>Massive genome expansion in bonnet fungi (Mycena s.s.) driven by repeated elements and novel gene families across ecological guilds.</title>
        <authorList>
            <consortium name="Lawrence Berkeley National Laboratory"/>
            <person name="Harder C.B."/>
            <person name="Miyauchi S."/>
            <person name="Viragh M."/>
            <person name="Kuo A."/>
            <person name="Thoen E."/>
            <person name="Andreopoulos B."/>
            <person name="Lu D."/>
            <person name="Skrede I."/>
            <person name="Drula E."/>
            <person name="Henrissat B."/>
            <person name="Morin E."/>
            <person name="Kohler A."/>
            <person name="Barry K."/>
            <person name="LaButti K."/>
            <person name="Morin E."/>
            <person name="Salamov A."/>
            <person name="Lipzen A."/>
            <person name="Mereny Z."/>
            <person name="Hegedus B."/>
            <person name="Baldrian P."/>
            <person name="Stursova M."/>
            <person name="Weitz H."/>
            <person name="Taylor A."/>
            <person name="Grigoriev I.V."/>
            <person name="Nagy L.G."/>
            <person name="Martin F."/>
            <person name="Kauserud H."/>
        </authorList>
    </citation>
    <scope>NUCLEOTIDE SEQUENCE</scope>
    <source>
        <strain evidence="3">9144</strain>
    </source>
</reference>
<feature type="compositionally biased region" description="Basic and acidic residues" evidence="1">
    <location>
        <begin position="348"/>
        <end position="365"/>
    </location>
</feature>
<evidence type="ECO:0000259" key="2">
    <source>
        <dbReference type="Pfam" id="PF12697"/>
    </source>
</evidence>
<feature type="region of interest" description="Disordered" evidence="1">
    <location>
        <begin position="327"/>
        <end position="383"/>
    </location>
</feature>
<accession>A0AAD6VL72</accession>
<sequence length="410" mass="46478">MTSLASESYVFDPRPNFPLLLTAKRYWHPASPHLNDPSAFTLIFAHATGFHKEQYEPTIEDLYRLIPPGGPNIREAWSIDCPNHGDAAVLNEETLRWGYDEQFGWQEYARGIHAFLTGLGTGVDIDFTTRRLVLVGHSFSAVVQVFSLTFQPLLKPECLILLEIMCIRPSAVAPLMQVYTTVSDNRRDIWSSREEAYQEFKARAPWKRWDERVLRTYVEHGLRPLPTLEYPDKTGVTLKCIRRHESAVYRDTLASFFVYRLMNWLVKHIPTHFIYGAVDDLIPRDVKDEFLANQVGGEQNLSSLTRLPGAGHLLVQTHPEALAKTISERTETRPSSCRGRGRHGITKTVEDAEMPQRGKRAEEPPKGLVGEDGESTDTWRTTSSVTKTLKNKRNLAIGPGHYVLTPSGIE</sequence>
<protein>
    <submittedName>
        <fullName evidence="3">Alpha/beta hydrolase family-domain-containing protein</fullName>
    </submittedName>
</protein>
<proteinExistence type="predicted"/>